<evidence type="ECO:0000256" key="5">
    <source>
        <dbReference type="ARBA" id="ARBA00023186"/>
    </source>
</evidence>
<dbReference type="GO" id="GO:0071973">
    <property type="term" value="P:bacterial-type flagellum-dependent cell motility"/>
    <property type="evidence" value="ECO:0007669"/>
    <property type="project" value="TreeGrafter"/>
</dbReference>
<keyword evidence="6" id="KW-0969">Cilium</keyword>
<organism evidence="6 7">
    <name type="scientific">Dactylosporangium sucinum</name>
    <dbReference type="NCBI Taxonomy" id="1424081"/>
    <lineage>
        <taxon>Bacteria</taxon>
        <taxon>Bacillati</taxon>
        <taxon>Actinomycetota</taxon>
        <taxon>Actinomycetes</taxon>
        <taxon>Micromonosporales</taxon>
        <taxon>Micromonosporaceae</taxon>
        <taxon>Dactylosporangium</taxon>
    </lineage>
</organism>
<evidence type="ECO:0000256" key="4">
    <source>
        <dbReference type="ARBA" id="ARBA00022795"/>
    </source>
</evidence>
<dbReference type="GO" id="GO:0005829">
    <property type="term" value="C:cytosol"/>
    <property type="evidence" value="ECO:0007669"/>
    <property type="project" value="UniProtKB-SubCell"/>
</dbReference>
<dbReference type="Gene3D" id="1.20.120.340">
    <property type="entry name" value="Flagellar protein FliS"/>
    <property type="match status" value="1"/>
</dbReference>
<dbReference type="RefSeq" id="WP_190254588.1">
    <property type="nucleotide sequence ID" value="NZ_BMPI01000044.1"/>
</dbReference>
<dbReference type="InterPro" id="IPR036584">
    <property type="entry name" value="FliS_sf"/>
</dbReference>
<sequence length="128" mass="13851">MTTQALRNRYVTDSVSTASPGRLLVMLYDRLVLDLMIAGQALEAADRSTAATRMHHAQDILLELRATLDTSAWSGGPGLAALYSFMINELVQANVTGDRGRVESVQSFAEQLRDAWREAAAQVTGTGP</sequence>
<comment type="similarity">
    <text evidence="2">Belongs to the FliS family.</text>
</comment>
<dbReference type="Proteomes" id="UP000642070">
    <property type="component" value="Unassembled WGS sequence"/>
</dbReference>
<evidence type="ECO:0000256" key="1">
    <source>
        <dbReference type="ARBA" id="ARBA00004514"/>
    </source>
</evidence>
<keyword evidence="6" id="KW-0282">Flagellum</keyword>
<dbReference type="Pfam" id="PF02561">
    <property type="entry name" value="FliS"/>
    <property type="match status" value="1"/>
</dbReference>
<dbReference type="PANTHER" id="PTHR34773:SF1">
    <property type="entry name" value="FLAGELLAR SECRETION CHAPERONE FLIS"/>
    <property type="match status" value="1"/>
</dbReference>
<dbReference type="CDD" id="cd16098">
    <property type="entry name" value="FliS"/>
    <property type="match status" value="1"/>
</dbReference>
<evidence type="ECO:0000313" key="6">
    <source>
        <dbReference type="EMBL" id="GGM60911.1"/>
    </source>
</evidence>
<reference evidence="6" key="1">
    <citation type="journal article" date="2014" name="Int. J. Syst. Evol. Microbiol.">
        <title>Complete genome sequence of Corynebacterium casei LMG S-19264T (=DSM 44701T), isolated from a smear-ripened cheese.</title>
        <authorList>
            <consortium name="US DOE Joint Genome Institute (JGI-PGF)"/>
            <person name="Walter F."/>
            <person name="Albersmeier A."/>
            <person name="Kalinowski J."/>
            <person name="Ruckert C."/>
        </authorList>
    </citation>
    <scope>NUCLEOTIDE SEQUENCE</scope>
    <source>
        <strain evidence="6">JCM 19831</strain>
    </source>
</reference>
<dbReference type="EMBL" id="BMPI01000044">
    <property type="protein sequence ID" value="GGM60911.1"/>
    <property type="molecule type" value="Genomic_DNA"/>
</dbReference>
<evidence type="ECO:0000313" key="7">
    <source>
        <dbReference type="Proteomes" id="UP000642070"/>
    </source>
</evidence>
<comment type="subcellular location">
    <subcellularLocation>
        <location evidence="1">Cytoplasm</location>
        <location evidence="1">Cytosol</location>
    </subcellularLocation>
</comment>
<comment type="caution">
    <text evidence="6">The sequence shown here is derived from an EMBL/GenBank/DDBJ whole genome shotgun (WGS) entry which is preliminary data.</text>
</comment>
<dbReference type="GO" id="GO:0044780">
    <property type="term" value="P:bacterial-type flagellum assembly"/>
    <property type="evidence" value="ECO:0007669"/>
    <property type="project" value="InterPro"/>
</dbReference>
<keyword evidence="7" id="KW-1185">Reference proteome</keyword>
<keyword evidence="3" id="KW-0963">Cytoplasm</keyword>
<dbReference type="InterPro" id="IPR003713">
    <property type="entry name" value="FliS"/>
</dbReference>
<evidence type="ECO:0000256" key="2">
    <source>
        <dbReference type="ARBA" id="ARBA00008787"/>
    </source>
</evidence>
<name>A0A917U5V0_9ACTN</name>
<reference evidence="6" key="2">
    <citation type="submission" date="2020-09" db="EMBL/GenBank/DDBJ databases">
        <authorList>
            <person name="Sun Q."/>
            <person name="Ohkuma M."/>
        </authorList>
    </citation>
    <scope>NUCLEOTIDE SEQUENCE</scope>
    <source>
        <strain evidence="6">JCM 19831</strain>
    </source>
</reference>
<proteinExistence type="inferred from homology"/>
<accession>A0A917U5V0</accession>
<dbReference type="AlphaFoldDB" id="A0A917U5V0"/>
<dbReference type="NCBIfam" id="TIGR00208">
    <property type="entry name" value="fliS"/>
    <property type="match status" value="1"/>
</dbReference>
<dbReference type="PANTHER" id="PTHR34773">
    <property type="entry name" value="FLAGELLAR SECRETION CHAPERONE FLIS"/>
    <property type="match status" value="1"/>
</dbReference>
<keyword evidence="5" id="KW-0143">Chaperone</keyword>
<gene>
    <name evidence="6" type="primary">fliS</name>
    <name evidence="6" type="ORF">GCM10007977_073070</name>
</gene>
<dbReference type="SUPFAM" id="SSF101116">
    <property type="entry name" value="Flagellar export chaperone FliS"/>
    <property type="match status" value="1"/>
</dbReference>
<evidence type="ECO:0000256" key="3">
    <source>
        <dbReference type="ARBA" id="ARBA00022490"/>
    </source>
</evidence>
<keyword evidence="6" id="KW-0966">Cell projection</keyword>
<protein>
    <submittedName>
        <fullName evidence="6">Flagellar protein FliS</fullName>
    </submittedName>
</protein>
<keyword evidence="4" id="KW-1005">Bacterial flagellum biogenesis</keyword>